<dbReference type="EMBL" id="SIXF01000021">
    <property type="protein sequence ID" value="TBO40601.1"/>
    <property type="molecule type" value="Genomic_DNA"/>
</dbReference>
<keyword evidence="2" id="KW-1185">Reference proteome</keyword>
<name>A0A4Q9H9Z2_9SPHI</name>
<evidence type="ECO:0000313" key="1">
    <source>
        <dbReference type="EMBL" id="TBO40601.1"/>
    </source>
</evidence>
<proteinExistence type="predicted"/>
<dbReference type="AlphaFoldDB" id="A0A4Q9H9Z2"/>
<dbReference type="Proteomes" id="UP000291819">
    <property type="component" value="Unassembled WGS sequence"/>
</dbReference>
<evidence type="ECO:0000313" key="2">
    <source>
        <dbReference type="Proteomes" id="UP000291819"/>
    </source>
</evidence>
<accession>A0A4Q9H9Z2</accession>
<gene>
    <name evidence="1" type="ORF">EYS08_18305</name>
</gene>
<dbReference type="RefSeq" id="WP_131031467.1">
    <property type="nucleotide sequence ID" value="NZ_SIXF01000021.1"/>
</dbReference>
<sequence length="81" mass="8993">MKQRNLPEQFIKIFCSGTMPRLSLTGEDYDGQFSLVEFFALAGATALNGLASKLQYVGQKATRHNPCYSKLAFTSLLIVVF</sequence>
<organism evidence="1 2">
    <name type="scientific">Pedobacter kyonggii</name>
    <dbReference type="NCBI Taxonomy" id="1926871"/>
    <lineage>
        <taxon>Bacteria</taxon>
        <taxon>Pseudomonadati</taxon>
        <taxon>Bacteroidota</taxon>
        <taxon>Sphingobacteriia</taxon>
        <taxon>Sphingobacteriales</taxon>
        <taxon>Sphingobacteriaceae</taxon>
        <taxon>Pedobacter</taxon>
    </lineage>
</organism>
<reference evidence="1 2" key="1">
    <citation type="submission" date="2019-02" db="EMBL/GenBank/DDBJ databases">
        <title>Pedobacter kyonggii whole genome sequence analysis.</title>
        <authorList>
            <person name="Dahal R.H."/>
        </authorList>
    </citation>
    <scope>NUCLEOTIDE SEQUENCE [LARGE SCALE GENOMIC DNA]</scope>
    <source>
        <strain evidence="1 2">K-4-11-1</strain>
    </source>
</reference>
<comment type="caution">
    <text evidence="1">The sequence shown here is derived from an EMBL/GenBank/DDBJ whole genome shotgun (WGS) entry which is preliminary data.</text>
</comment>
<protein>
    <submittedName>
        <fullName evidence="1">Uncharacterized protein</fullName>
    </submittedName>
</protein>